<feature type="transmembrane region" description="Helical" evidence="1">
    <location>
        <begin position="214"/>
        <end position="241"/>
    </location>
</feature>
<evidence type="ECO:0000256" key="1">
    <source>
        <dbReference type="SAM" id="Phobius"/>
    </source>
</evidence>
<dbReference type="InterPro" id="IPR029468">
    <property type="entry name" value="O-ag_pol_Wzy"/>
</dbReference>
<reference evidence="2 3" key="1">
    <citation type="submission" date="2017-06" db="EMBL/GenBank/DDBJ databases">
        <title>Genome sequencing of cyanobaciteial culture collection at National Institute for Environmental Studies (NIES).</title>
        <authorList>
            <person name="Hirose Y."/>
            <person name="Shimura Y."/>
            <person name="Fujisawa T."/>
            <person name="Nakamura Y."/>
            <person name="Kawachi M."/>
        </authorList>
    </citation>
    <scope>NUCLEOTIDE SEQUENCE [LARGE SCALE GENOMIC DNA]</scope>
    <source>
        <strain evidence="2 3">NIES-21</strain>
    </source>
</reference>
<dbReference type="Pfam" id="PF14296">
    <property type="entry name" value="O-ag_pol_Wzy"/>
    <property type="match status" value="1"/>
</dbReference>
<dbReference type="AlphaFoldDB" id="A0A1Z4GLY9"/>
<dbReference type="Proteomes" id="UP000218287">
    <property type="component" value="Chromosome"/>
</dbReference>
<keyword evidence="1" id="KW-1133">Transmembrane helix</keyword>
<keyword evidence="1" id="KW-0812">Transmembrane</keyword>
<evidence type="ECO:0008006" key="4">
    <source>
        <dbReference type="Google" id="ProtNLM"/>
    </source>
</evidence>
<keyword evidence="1" id="KW-0472">Membrane</keyword>
<keyword evidence="3" id="KW-1185">Reference proteome</keyword>
<feature type="transmembrane region" description="Helical" evidence="1">
    <location>
        <begin position="253"/>
        <end position="271"/>
    </location>
</feature>
<dbReference type="OrthoDB" id="502427at2"/>
<feature type="transmembrane region" description="Helical" evidence="1">
    <location>
        <begin position="150"/>
        <end position="167"/>
    </location>
</feature>
<feature type="transmembrane region" description="Helical" evidence="1">
    <location>
        <begin position="49"/>
        <end position="67"/>
    </location>
</feature>
<dbReference type="EMBL" id="AP018174">
    <property type="protein sequence ID" value="BAY18531.1"/>
    <property type="molecule type" value="Genomic_DNA"/>
</dbReference>
<feature type="transmembrane region" description="Helical" evidence="1">
    <location>
        <begin position="26"/>
        <end position="43"/>
    </location>
</feature>
<evidence type="ECO:0000313" key="3">
    <source>
        <dbReference type="Proteomes" id="UP000218287"/>
    </source>
</evidence>
<protein>
    <recommendedName>
        <fullName evidence="4">O-antigen polymerase</fullName>
    </recommendedName>
</protein>
<feature type="transmembrane region" description="Helical" evidence="1">
    <location>
        <begin position="79"/>
        <end position="97"/>
    </location>
</feature>
<feature type="transmembrane region" description="Helical" evidence="1">
    <location>
        <begin position="436"/>
        <end position="454"/>
    </location>
</feature>
<feature type="transmembrane region" description="Helical" evidence="1">
    <location>
        <begin position="460"/>
        <end position="481"/>
    </location>
</feature>
<evidence type="ECO:0000313" key="2">
    <source>
        <dbReference type="EMBL" id="BAY18531.1"/>
    </source>
</evidence>
<feature type="transmembrane region" description="Helical" evidence="1">
    <location>
        <begin position="109"/>
        <end position="129"/>
    </location>
</feature>
<organism evidence="2 3">
    <name type="scientific">Anabaenopsis circularis NIES-21</name>
    <dbReference type="NCBI Taxonomy" id="1085406"/>
    <lineage>
        <taxon>Bacteria</taxon>
        <taxon>Bacillati</taxon>
        <taxon>Cyanobacteriota</taxon>
        <taxon>Cyanophyceae</taxon>
        <taxon>Nostocales</taxon>
        <taxon>Nodulariaceae</taxon>
        <taxon>Anabaenopsis</taxon>
    </lineage>
</organism>
<feature type="transmembrane region" description="Helical" evidence="1">
    <location>
        <begin position="179"/>
        <end position="202"/>
    </location>
</feature>
<sequence>MNESYSSNYHSLALLPAVEKYQRRQLLKVFWLIAIGLLIFELQAETDSILSKLAAIIITVAALWPSYLWCSGRAFGMPLFPLFALTYTWTHGLPLVANHPLVITYSPESHLYAGITTAGFLIIGTSFWLKSVKSPPPLPKHYRALNGKKGNLFFLLIMALAVLFNLSKNGGWLLLDGGIFAVIRGTVLGLTVLASFVLTYQLGNRTLPNNQSRLYMILLIAYMVTDAVGLLVVGAASTFMVSTSAFIIGRKKVPIVAILIVTICLSVLHQGKDEMRHKYWFKDEPTLVQPWQYADWYNEWIAYSLEKMRAKDDVYKSSDSEEKSSFIERSSVIQMLLLTQKKSPEPIPYLYGESYAVIPQLLIPRFLNANKIRSHEGTYILSIHYGLQKREDTLGTTIGWGLLAESYANFGLLGSAGLGAILGNFYGRVTRWSMNAPILSAQSLFSVLLLAFSFQTEFSAGVYVSALFQSGMVLAGIVVVLMQNQKIPKFPAYHS</sequence>
<proteinExistence type="predicted"/>
<name>A0A1Z4GLY9_9CYAN</name>
<gene>
    <name evidence="2" type="ORF">NIES21_43780</name>
</gene>
<accession>A0A1Z4GLY9</accession>